<proteinExistence type="predicted"/>
<dbReference type="AlphaFoldDB" id="A0A7R6PR73"/>
<feature type="domain" description="BLUF" evidence="1">
    <location>
        <begin position="10"/>
        <end position="101"/>
    </location>
</feature>
<reference evidence="2 3" key="1">
    <citation type="journal article" date="2008" name="Int. J. Syst. Evol. Microbiol.">
        <title>Neptunomonas japonica sp. nov., an Osedax japonicus symbiont-like bacterium isolated from sediment adjacent to sperm whale carcasses off Kagoshima, Japan.</title>
        <authorList>
            <person name="Miyazaki M."/>
            <person name="Nogi Y."/>
            <person name="Fujiwara Y."/>
            <person name="Kawato M."/>
            <person name="Kubokawa K."/>
            <person name="Horikoshi K."/>
        </authorList>
    </citation>
    <scope>NUCLEOTIDE SEQUENCE [LARGE SCALE GENOMIC DNA]</scope>
    <source>
        <strain evidence="2 3">JAMM 1380</strain>
    </source>
</reference>
<accession>A0A7R6PR73</accession>
<dbReference type="SMART" id="SM01034">
    <property type="entry name" value="BLUF"/>
    <property type="match status" value="1"/>
</dbReference>
<gene>
    <name evidence="2" type="ORF">NEJAP_3199</name>
</gene>
<evidence type="ECO:0000313" key="3">
    <source>
        <dbReference type="Proteomes" id="UP000595332"/>
    </source>
</evidence>
<name>A0A7R6PR73_9GAMM</name>
<dbReference type="Gene3D" id="3.30.70.100">
    <property type="match status" value="1"/>
</dbReference>
<dbReference type="InterPro" id="IPR036046">
    <property type="entry name" value="Acylphosphatase-like_dom_sf"/>
</dbReference>
<evidence type="ECO:0000313" key="2">
    <source>
        <dbReference type="EMBL" id="BBB31137.1"/>
    </source>
</evidence>
<sequence>MDTEDNKEDLVHCVYTSAQTIEFSQDDIVALLEKARIKNSALGVTGMLLCDSGSFFQILEGTPEAVMSLLTVIQRDKRHDRVVKVIYESIEVRDFSEWTMGYSGVTREDLKSIEGLNDFFHTTNQYTDLDEGRAKTLLKAFKEGKWRSSLS</sequence>
<dbReference type="GO" id="GO:0009882">
    <property type="term" value="F:blue light photoreceptor activity"/>
    <property type="evidence" value="ECO:0007669"/>
    <property type="project" value="InterPro"/>
</dbReference>
<dbReference type="PROSITE" id="PS50925">
    <property type="entry name" value="BLUF"/>
    <property type="match status" value="1"/>
</dbReference>
<dbReference type="KEGG" id="njp:NEJAP_3199"/>
<dbReference type="RefSeq" id="WP_201348259.1">
    <property type="nucleotide sequence ID" value="NZ_AP014546.1"/>
</dbReference>
<dbReference type="Pfam" id="PF04940">
    <property type="entry name" value="BLUF"/>
    <property type="match status" value="1"/>
</dbReference>
<dbReference type="SUPFAM" id="SSF54975">
    <property type="entry name" value="Acylphosphatase/BLUF domain-like"/>
    <property type="match status" value="1"/>
</dbReference>
<keyword evidence="3" id="KW-1185">Reference proteome</keyword>
<evidence type="ECO:0000259" key="1">
    <source>
        <dbReference type="PROSITE" id="PS50925"/>
    </source>
</evidence>
<dbReference type="Proteomes" id="UP000595332">
    <property type="component" value="Chromosome"/>
</dbReference>
<dbReference type="GO" id="GO:0071949">
    <property type="term" value="F:FAD binding"/>
    <property type="evidence" value="ECO:0007669"/>
    <property type="project" value="InterPro"/>
</dbReference>
<dbReference type="EMBL" id="AP014546">
    <property type="protein sequence ID" value="BBB31137.1"/>
    <property type="molecule type" value="Genomic_DNA"/>
</dbReference>
<dbReference type="InterPro" id="IPR007024">
    <property type="entry name" value="BLUF_domain"/>
</dbReference>
<organism evidence="2 3">
    <name type="scientific">Neptunomonas japonica JAMM 1380</name>
    <dbReference type="NCBI Taxonomy" id="1441457"/>
    <lineage>
        <taxon>Bacteria</taxon>
        <taxon>Pseudomonadati</taxon>
        <taxon>Pseudomonadota</taxon>
        <taxon>Gammaproteobacteria</taxon>
        <taxon>Oceanospirillales</taxon>
        <taxon>Oceanospirillaceae</taxon>
        <taxon>Neptunomonas</taxon>
    </lineage>
</organism>
<protein>
    <submittedName>
        <fullName evidence="2">Phosphonate transporter</fullName>
    </submittedName>
</protein>